<evidence type="ECO:0000313" key="1">
    <source>
        <dbReference type="EMBL" id="KHG00905.1"/>
    </source>
</evidence>
<organism evidence="1 2">
    <name type="scientific">Gossypium arboreum</name>
    <name type="common">Tree cotton</name>
    <name type="synonym">Gossypium nanking</name>
    <dbReference type="NCBI Taxonomy" id="29729"/>
    <lineage>
        <taxon>Eukaryota</taxon>
        <taxon>Viridiplantae</taxon>
        <taxon>Streptophyta</taxon>
        <taxon>Embryophyta</taxon>
        <taxon>Tracheophyta</taxon>
        <taxon>Spermatophyta</taxon>
        <taxon>Magnoliopsida</taxon>
        <taxon>eudicotyledons</taxon>
        <taxon>Gunneridae</taxon>
        <taxon>Pentapetalae</taxon>
        <taxon>rosids</taxon>
        <taxon>malvids</taxon>
        <taxon>Malvales</taxon>
        <taxon>Malvaceae</taxon>
        <taxon>Malvoideae</taxon>
        <taxon>Gossypium</taxon>
    </lineage>
</organism>
<comment type="caution">
    <text evidence="1">The sequence shown here is derived from an EMBL/GenBank/DDBJ whole genome shotgun (WGS) entry which is preliminary data.</text>
</comment>
<gene>
    <name evidence="1" type="ORF">F383_39138</name>
</gene>
<protein>
    <submittedName>
        <fullName evidence="1">Uncharacterized protein</fullName>
    </submittedName>
</protein>
<sequence length="25" mass="3071">MSMHLKWQKKFTDYNDNLSSKYSSM</sequence>
<name>A0A0B0MJG6_GOSAR</name>
<accession>A0A0B0MJG6</accession>
<dbReference type="AlphaFoldDB" id="A0A0B0MJG6"/>
<dbReference type="Proteomes" id="UP000032142">
    <property type="component" value="Unassembled WGS sequence"/>
</dbReference>
<reference evidence="2" key="1">
    <citation type="submission" date="2014-09" db="EMBL/GenBank/DDBJ databases">
        <authorList>
            <person name="Mudge J."/>
            <person name="Ramaraj T."/>
            <person name="Lindquist I.E."/>
            <person name="Bharti A.K."/>
            <person name="Sundararajan A."/>
            <person name="Cameron C.T."/>
            <person name="Woodward J.E."/>
            <person name="May G.D."/>
            <person name="Brubaker C."/>
            <person name="Broadhvest J."/>
            <person name="Wilkins T.A."/>
        </authorList>
    </citation>
    <scope>NUCLEOTIDE SEQUENCE</scope>
    <source>
        <strain evidence="2">cv. AKA8401</strain>
    </source>
</reference>
<proteinExistence type="predicted"/>
<evidence type="ECO:0000313" key="2">
    <source>
        <dbReference type="Proteomes" id="UP000032142"/>
    </source>
</evidence>
<keyword evidence="2" id="KW-1185">Reference proteome</keyword>
<dbReference type="EMBL" id="JRRC01156580">
    <property type="protein sequence ID" value="KHG00905.1"/>
    <property type="molecule type" value="Genomic_DNA"/>
</dbReference>